<organism evidence="2 3">
    <name type="scientific">Conchiformibius steedae</name>
    <dbReference type="NCBI Taxonomy" id="153493"/>
    <lineage>
        <taxon>Bacteria</taxon>
        <taxon>Pseudomonadati</taxon>
        <taxon>Pseudomonadota</taxon>
        <taxon>Betaproteobacteria</taxon>
        <taxon>Neisseriales</taxon>
        <taxon>Neisseriaceae</taxon>
        <taxon>Conchiformibius</taxon>
    </lineage>
</organism>
<evidence type="ECO:0000313" key="3">
    <source>
        <dbReference type="Proteomes" id="UP000269923"/>
    </source>
</evidence>
<reference evidence="2 3" key="1">
    <citation type="submission" date="2018-11" db="EMBL/GenBank/DDBJ databases">
        <title>Genomes From Bacteria Associated with the Canine Oral Cavity: a Test Case for Automated Genome-Based Taxonomic Assignment.</title>
        <authorList>
            <person name="Coil D.A."/>
            <person name="Jospin G."/>
            <person name="Darling A.E."/>
            <person name="Wallis C."/>
            <person name="Davis I.J."/>
            <person name="Harris S."/>
            <person name="Eisen J.A."/>
            <person name="Holcombe L.J."/>
            <person name="O'Flynn C."/>
        </authorList>
    </citation>
    <scope>NUCLEOTIDE SEQUENCE [LARGE SCALE GENOMIC DNA]</scope>
    <source>
        <strain evidence="2 3">COT-280</strain>
    </source>
</reference>
<accession>A0A3P2A575</accession>
<feature type="signal peptide" evidence="1">
    <location>
        <begin position="1"/>
        <end position="21"/>
    </location>
</feature>
<keyword evidence="3" id="KW-1185">Reference proteome</keyword>
<comment type="caution">
    <text evidence="2">The sequence shown here is derived from an EMBL/GenBank/DDBJ whole genome shotgun (WGS) entry which is preliminary data.</text>
</comment>
<dbReference type="Proteomes" id="UP000269923">
    <property type="component" value="Unassembled WGS sequence"/>
</dbReference>
<dbReference type="RefSeq" id="WP_124794881.1">
    <property type="nucleotide sequence ID" value="NZ_RQYC01000008.1"/>
</dbReference>
<evidence type="ECO:0000313" key="2">
    <source>
        <dbReference type="EMBL" id="RRD90048.1"/>
    </source>
</evidence>
<protein>
    <submittedName>
        <fullName evidence="2">Uncharacterized protein</fullName>
    </submittedName>
</protein>
<name>A0A3P2A575_9NEIS</name>
<proteinExistence type="predicted"/>
<evidence type="ECO:0000256" key="1">
    <source>
        <dbReference type="SAM" id="SignalP"/>
    </source>
</evidence>
<feature type="chain" id="PRO_5018031714" evidence="1">
    <location>
        <begin position="22"/>
        <end position="271"/>
    </location>
</feature>
<sequence length="271" mass="30502">MWKKTAAVISAALLFAAPLHAQNTPAPQHPVAKADKAKGQVLTAAQKKELLRSVDKTFANNPVLMELKKIDPKLYQQFIRQARQKVTALLKQEQVSEGELMYMAQTELQPLVAAKMQQLLPYADDDALKNYTESMVAVLDFLLEQPDSGACFGSAHGQMLSADASQEDVQKFLSVSHVMMLANMKVLRQHNLQRKLPDKEQIADKLAPIWAELATKYPSAQQREWFRLMGVDGINMQSPVAQQRFFCEVTRDAYRQALSIGDMDVVRYLLK</sequence>
<dbReference type="OrthoDB" id="9974900at2"/>
<dbReference type="EMBL" id="RQYC01000008">
    <property type="protein sequence ID" value="RRD90048.1"/>
    <property type="molecule type" value="Genomic_DNA"/>
</dbReference>
<keyword evidence="1" id="KW-0732">Signal</keyword>
<gene>
    <name evidence="2" type="ORF">EII21_06380</name>
</gene>
<dbReference type="AlphaFoldDB" id="A0A3P2A575"/>